<organism evidence="1 2">
    <name type="scientific">Pandoraea iniqua</name>
    <dbReference type="NCBI Taxonomy" id="2508288"/>
    <lineage>
        <taxon>Bacteria</taxon>
        <taxon>Pseudomonadati</taxon>
        <taxon>Pseudomonadota</taxon>
        <taxon>Betaproteobacteria</taxon>
        <taxon>Burkholderiales</taxon>
        <taxon>Burkholderiaceae</taxon>
        <taxon>Pandoraea</taxon>
    </lineage>
</organism>
<gene>
    <name evidence="1" type="ORF">PIN31115_02854</name>
</gene>
<dbReference type="SUPFAM" id="SSF55298">
    <property type="entry name" value="YjgF-like"/>
    <property type="match status" value="1"/>
</dbReference>
<dbReference type="InterPro" id="IPR013813">
    <property type="entry name" value="Endoribo_LPSP/chorism_mut-like"/>
</dbReference>
<name>A0A5E4VT44_9BURK</name>
<dbReference type="AlphaFoldDB" id="A0A5E4VT44"/>
<evidence type="ECO:0000313" key="1">
    <source>
        <dbReference type="EMBL" id="VVE15562.1"/>
    </source>
</evidence>
<protein>
    <submittedName>
        <fullName evidence="1">L-PSP family endoribonuclease</fullName>
    </submittedName>
</protein>
<sequence length="149" mass="15551">MPTDMNAATSAPSNNAPHFDAVVIHHGIAYVSGQVSRTPDGIISGHLADDSDIDLAREAARVSILRALAALQTHLGDMGRIDRILTLKGFVNAAPTFTRHGEVIDAASELLIARLGNKGRHARTSLGVSGIPSGGLVEIELVAAVSESR</sequence>
<dbReference type="EMBL" id="CABPSI010000003">
    <property type="protein sequence ID" value="VVE15562.1"/>
    <property type="molecule type" value="Genomic_DNA"/>
</dbReference>
<accession>A0A5E4VT44</accession>
<dbReference type="PANTHER" id="PTHR43760:SF1">
    <property type="entry name" value="ENDORIBONUCLEASE L-PSP_CHORISMATE MUTASE-LIKE DOMAIN-CONTAINING PROTEIN"/>
    <property type="match status" value="1"/>
</dbReference>
<dbReference type="Proteomes" id="UP000333828">
    <property type="component" value="Unassembled WGS sequence"/>
</dbReference>
<dbReference type="RefSeq" id="WP_254439554.1">
    <property type="nucleotide sequence ID" value="NZ_CABPSI010000003.1"/>
</dbReference>
<keyword evidence="2" id="KW-1185">Reference proteome</keyword>
<proteinExistence type="predicted"/>
<dbReference type="Pfam" id="PF01042">
    <property type="entry name" value="Ribonuc_L-PSP"/>
    <property type="match status" value="1"/>
</dbReference>
<evidence type="ECO:0000313" key="2">
    <source>
        <dbReference type="Proteomes" id="UP000333828"/>
    </source>
</evidence>
<reference evidence="1 2" key="1">
    <citation type="submission" date="2019-08" db="EMBL/GenBank/DDBJ databases">
        <authorList>
            <person name="Peeters C."/>
        </authorList>
    </citation>
    <scope>NUCLEOTIDE SEQUENCE [LARGE SCALE GENOMIC DNA]</scope>
    <source>
        <strain evidence="1 2">LMG 31115</strain>
    </source>
</reference>
<dbReference type="PANTHER" id="PTHR43760">
    <property type="entry name" value="ENDORIBONUCLEASE-RELATED"/>
    <property type="match status" value="1"/>
</dbReference>
<dbReference type="InterPro" id="IPR035959">
    <property type="entry name" value="RutC-like_sf"/>
</dbReference>
<dbReference type="Gene3D" id="3.30.1330.40">
    <property type="entry name" value="RutC-like"/>
    <property type="match status" value="1"/>
</dbReference>
<dbReference type="CDD" id="cd02199">
    <property type="entry name" value="YjgF_YER057c_UK114_like_1"/>
    <property type="match status" value="1"/>
</dbReference>
<dbReference type="InterPro" id="IPR006175">
    <property type="entry name" value="YjgF/YER057c/UK114"/>
</dbReference>